<keyword evidence="3 6" id="KW-0808">Transferase</keyword>
<dbReference type="OrthoDB" id="9803456at2"/>
<evidence type="ECO:0000256" key="1">
    <source>
        <dbReference type="ARBA" id="ARBA00022475"/>
    </source>
</evidence>
<evidence type="ECO:0000313" key="8">
    <source>
        <dbReference type="Proteomes" id="UP000261875"/>
    </source>
</evidence>
<dbReference type="GO" id="GO:0016747">
    <property type="term" value="F:acyltransferase activity, transferring groups other than amino-acyl groups"/>
    <property type="evidence" value="ECO:0007669"/>
    <property type="project" value="InterPro"/>
</dbReference>
<accession>A0A2U8I6W4</accession>
<dbReference type="InterPro" id="IPR011921">
    <property type="entry name" value="Lipid_A_MsbB"/>
</dbReference>
<feature type="transmembrane region" description="Helical" evidence="6">
    <location>
        <begin position="30"/>
        <end position="48"/>
    </location>
</feature>
<dbReference type="UniPathway" id="UPA00030"/>
<dbReference type="PANTHER" id="PTHR30606">
    <property type="entry name" value="LIPID A BIOSYNTHESIS LAUROYL ACYLTRANSFERASE"/>
    <property type="match status" value="1"/>
</dbReference>
<keyword evidence="6" id="KW-0448">Lipopolysaccharide biosynthesis</keyword>
<dbReference type="PANTHER" id="PTHR30606:SF4">
    <property type="entry name" value="LIPID A BIOSYNTHESIS MYRISTOYLTRANSFERASE"/>
    <property type="match status" value="1"/>
</dbReference>
<dbReference type="HAMAP" id="MF_01944">
    <property type="entry name" value="Lipid_A_LpxM"/>
    <property type="match status" value="1"/>
</dbReference>
<evidence type="ECO:0000256" key="3">
    <source>
        <dbReference type="ARBA" id="ARBA00022679"/>
    </source>
</evidence>
<dbReference type="CDD" id="cd07984">
    <property type="entry name" value="LPLAT_LABLAT-like"/>
    <property type="match status" value="1"/>
</dbReference>
<keyword evidence="5 6" id="KW-0012">Acyltransferase</keyword>
<evidence type="ECO:0000256" key="2">
    <source>
        <dbReference type="ARBA" id="ARBA00022519"/>
    </source>
</evidence>
<keyword evidence="1 6" id="KW-1003">Cell membrane</keyword>
<dbReference type="EMBL" id="CP021659">
    <property type="protein sequence ID" value="AWK14900.1"/>
    <property type="molecule type" value="Genomic_DNA"/>
</dbReference>
<dbReference type="STRING" id="1878942.GCA_900128755_01164"/>
<evidence type="ECO:0000256" key="5">
    <source>
        <dbReference type="ARBA" id="ARBA00023315"/>
    </source>
</evidence>
<comment type="subcellular location">
    <subcellularLocation>
        <location evidence="6">Cell inner membrane</location>
        <topology evidence="6">Single-pass membrane protein</topology>
    </subcellularLocation>
</comment>
<dbReference type="KEGG" id="fsm:CCS41_11100"/>
<dbReference type="InterPro" id="IPR004960">
    <property type="entry name" value="LipA_acyltrans"/>
</dbReference>
<proteinExistence type="inferred from homology"/>
<comment type="similarity">
    <text evidence="6">Belongs to the LpxL/LpxM/LpxP family. LpxM subfamily.</text>
</comment>
<keyword evidence="6" id="KW-0812">Transmembrane</keyword>
<evidence type="ECO:0000256" key="4">
    <source>
        <dbReference type="ARBA" id="ARBA00023136"/>
    </source>
</evidence>
<dbReference type="GO" id="GO:0005886">
    <property type="term" value="C:plasma membrane"/>
    <property type="evidence" value="ECO:0007669"/>
    <property type="project" value="UniProtKB-SubCell"/>
</dbReference>
<name>A0A2U8I6W4_9GAMM</name>
<keyword evidence="4 6" id="KW-0472">Membrane</keyword>
<dbReference type="GO" id="GO:0009276">
    <property type="term" value="C:Gram-negative-bacterium-type cell wall"/>
    <property type="evidence" value="ECO:0007669"/>
    <property type="project" value="InterPro"/>
</dbReference>
<comment type="pathway">
    <text evidence="6">Glycolipid biosynthesis; KDO(2)-lipid A biosynthesis; KDO(2)-lipid A from CMP-3-deoxy-D-manno-octulosonate and lipid IV(A): step 4/4.</text>
</comment>
<keyword evidence="6" id="KW-1133">Transmembrane helix</keyword>
<comment type="pathway">
    <text evidence="6">Bacterial outer membrane biogenesis; lipopolysaccharide biosynthesis.</text>
</comment>
<dbReference type="Proteomes" id="UP000261875">
    <property type="component" value="Chromosome"/>
</dbReference>
<gene>
    <name evidence="7" type="primary">msbB</name>
    <name evidence="6" type="synonym">lpxM</name>
    <name evidence="7" type="ORF">CCS41_11100</name>
</gene>
<dbReference type="GO" id="GO:0009103">
    <property type="term" value="P:lipopolysaccharide biosynthetic process"/>
    <property type="evidence" value="ECO:0007669"/>
    <property type="project" value="UniProtKB-UniRule"/>
</dbReference>
<protein>
    <recommendedName>
        <fullName evidence="6">Lipid A biosynthesis acyltransferase</fullName>
        <ecNumber evidence="6">2.3.1.243</ecNumber>
    </recommendedName>
    <alternativeName>
        <fullName evidence="6">Kdo(2)-lauroyl-lipid IV(A) acyltransferase</fullName>
    </alternativeName>
</protein>
<evidence type="ECO:0000313" key="7">
    <source>
        <dbReference type="EMBL" id="AWK14900.1"/>
    </source>
</evidence>
<dbReference type="UniPathway" id="UPA00360">
    <property type="reaction ID" value="UER00486"/>
</dbReference>
<dbReference type="RefSeq" id="WP_072550067.1">
    <property type="nucleotide sequence ID" value="NZ_CP021659.1"/>
</dbReference>
<sequence>MCKEKKQYKKKSTNSGFTPRFRKAFLHPRYWAIWFGIGLLAVLAYVPAKIRDPFWASVGRFVGKLAKGARRRARINLLYCMPQLNEKQREQLIDNMFATAAQPMVMLAELYFRGTQSLRSRVHWHGREVLDDVQQQGRNIIFLVPHAWVIDIPAMLLAAEGKPIAVVFHHQRNLLIDYLWNKARSRFGGRLHAREKGIKPFISSVRQGFWGHYSPDEDYGADQSEFVDFFATYKATLPAIGSLMKVCQAAIVPMFPVYDYDKHRLDVYIHPPMNDLAQADNHYIARRMNEEIEALVSPYPEQYTWILKLIKTRRQGEIDPYAREDL</sequence>
<keyword evidence="8" id="KW-1185">Reference proteome</keyword>
<dbReference type="NCBIfam" id="TIGR02208">
    <property type="entry name" value="lipid_A_msbB"/>
    <property type="match status" value="1"/>
</dbReference>
<organism evidence="7 8">
    <name type="scientific">Candidatus Fukatsuia symbiotica</name>
    <dbReference type="NCBI Taxonomy" id="1878942"/>
    <lineage>
        <taxon>Bacteria</taxon>
        <taxon>Pseudomonadati</taxon>
        <taxon>Pseudomonadota</taxon>
        <taxon>Gammaproteobacteria</taxon>
        <taxon>Enterobacterales</taxon>
        <taxon>Yersiniaceae</taxon>
        <taxon>Candidatus Fukatsuia</taxon>
    </lineage>
</organism>
<dbReference type="NCBIfam" id="NF006507">
    <property type="entry name" value="PRK08943.1"/>
    <property type="match status" value="1"/>
</dbReference>
<comment type="catalytic activity">
    <reaction evidence="6">
        <text>an alpha-Kdo-(2-&gt;4)-alpha-Kdo-(2-&gt;6)-(acyl)-lipid IVA + a fatty acyl-[ACP] = an alpha-Kdo-(2-&gt;4)-alpha-Kdo-(2-&gt;6)-lipid A + holo-[ACP]</text>
        <dbReference type="Rhea" id="RHEA:69400"/>
        <dbReference type="Rhea" id="RHEA-COMP:9685"/>
        <dbReference type="Rhea" id="RHEA-COMP:14125"/>
        <dbReference type="ChEBI" id="CHEBI:64479"/>
        <dbReference type="ChEBI" id="CHEBI:138651"/>
        <dbReference type="ChEBI" id="CHEBI:176430"/>
        <dbReference type="ChEBI" id="CHEBI:176431"/>
        <dbReference type="EC" id="2.3.1.243"/>
    </reaction>
</comment>
<dbReference type="PIRSF" id="PIRSF026649">
    <property type="entry name" value="MsbB"/>
    <property type="match status" value="1"/>
</dbReference>
<dbReference type="Pfam" id="PF03279">
    <property type="entry name" value="Lip_A_acyltrans"/>
    <property type="match status" value="1"/>
</dbReference>
<feature type="short sequence motif" description="HXXXXD motif" evidence="6">
    <location>
        <begin position="146"/>
        <end position="151"/>
    </location>
</feature>
<keyword evidence="2 6" id="KW-0997">Cell inner membrane</keyword>
<dbReference type="EC" id="2.3.1.243" evidence="6"/>
<reference evidence="7 8" key="1">
    <citation type="submission" date="2017-05" db="EMBL/GenBank/DDBJ databases">
        <title>Genome sequence of Candidatus Fukatsuia symbiotica and Candidatus Hamiltonella defensa from Acyrthosiphon pisum strain 5D.</title>
        <authorList>
            <person name="Patel V.A."/>
            <person name="Chevignon G."/>
            <person name="Russell J.A."/>
            <person name="Oliver K.M."/>
        </authorList>
    </citation>
    <scope>NUCLEOTIDE SEQUENCE [LARGE SCALE GENOMIC DNA]</scope>
    <source>
        <strain evidence="7 8">5D</strain>
    </source>
</reference>
<evidence type="ECO:0000256" key="6">
    <source>
        <dbReference type="HAMAP-Rule" id="MF_01944"/>
    </source>
</evidence>
<dbReference type="AlphaFoldDB" id="A0A2U8I6W4"/>
<comment type="function">
    <text evidence="6">Catalyzes the transfer of an acyl chain from an acyl-[acyl-carrier-protein] (ACP) to a Kdo(2)-(acyl)-lipid IV(A) to form a Kdo(2)-lipid A.</text>
</comment>
<dbReference type="GO" id="GO:0036104">
    <property type="term" value="P:Kdo2-lipid A biosynthetic process"/>
    <property type="evidence" value="ECO:0007669"/>
    <property type="project" value="UniProtKB-UniRule"/>
</dbReference>